<dbReference type="PANTHER" id="PTHR40114:SF1">
    <property type="entry name" value="SLR0698 PROTEIN"/>
    <property type="match status" value="1"/>
</dbReference>
<name>A0A507ZUE9_9FLAO</name>
<comment type="caution">
    <text evidence="3">The sequence shown here is derived from an EMBL/GenBank/DDBJ whole genome shotgun (WGS) entry which is preliminary data.</text>
</comment>
<dbReference type="AlphaFoldDB" id="A0A507ZUE9"/>
<dbReference type="PROSITE" id="PS51707">
    <property type="entry name" value="CYTH"/>
    <property type="match status" value="1"/>
</dbReference>
<protein>
    <submittedName>
        <fullName evidence="3">CYTH domain-containing protein</fullName>
    </submittedName>
</protein>
<evidence type="ECO:0000313" key="4">
    <source>
        <dbReference type="Proteomes" id="UP000317169"/>
    </source>
</evidence>
<dbReference type="SMART" id="SM01118">
    <property type="entry name" value="CYTH"/>
    <property type="match status" value="1"/>
</dbReference>
<dbReference type="InterPro" id="IPR012042">
    <property type="entry name" value="NeuTTM/CthTTM-like"/>
</dbReference>
<dbReference type="CDD" id="cd07891">
    <property type="entry name" value="CYTH-like_CthTTM-like_1"/>
    <property type="match status" value="1"/>
</dbReference>
<dbReference type="InterPro" id="IPR033469">
    <property type="entry name" value="CYTH-like_dom_sf"/>
</dbReference>
<reference evidence="3 4" key="1">
    <citation type="submission" date="2019-06" db="EMBL/GenBank/DDBJ databases">
        <title>Flavibacter putida gen. nov., sp. nov., a novel marine bacterium of the family Flavobacteriaceae isolated from coastal seawater.</title>
        <authorList>
            <person name="Feng X."/>
        </authorList>
    </citation>
    <scope>NUCLEOTIDE SEQUENCE [LARGE SCALE GENOMIC DNA]</scope>
    <source>
        <strain evidence="3 4">PLHSN227</strain>
    </source>
</reference>
<dbReference type="Pfam" id="PF01928">
    <property type="entry name" value="CYTH"/>
    <property type="match status" value="1"/>
</dbReference>
<dbReference type="OrthoDB" id="9805588at2"/>
<organism evidence="3 4">
    <name type="scientific">Haloflavibacter putidus</name>
    <dbReference type="NCBI Taxonomy" id="2576776"/>
    <lineage>
        <taxon>Bacteria</taxon>
        <taxon>Pseudomonadati</taxon>
        <taxon>Bacteroidota</taxon>
        <taxon>Flavobacteriia</taxon>
        <taxon>Flavobacteriales</taxon>
        <taxon>Flavobacteriaceae</taxon>
        <taxon>Haloflavibacter</taxon>
    </lineage>
</organism>
<accession>A0A507ZUE9</accession>
<evidence type="ECO:0000256" key="1">
    <source>
        <dbReference type="PIRSR" id="PIRSR016487-1"/>
    </source>
</evidence>
<dbReference type="Gene3D" id="2.40.320.10">
    <property type="entry name" value="Hypothetical Protein Pfu-838710-001"/>
    <property type="match status" value="1"/>
</dbReference>
<dbReference type="EMBL" id="VIAR01000001">
    <property type="protein sequence ID" value="TQD40567.1"/>
    <property type="molecule type" value="Genomic_DNA"/>
</dbReference>
<proteinExistence type="predicted"/>
<dbReference type="Proteomes" id="UP000317169">
    <property type="component" value="Unassembled WGS sequence"/>
</dbReference>
<gene>
    <name evidence="3" type="ORF">FKR84_00905</name>
</gene>
<dbReference type="PANTHER" id="PTHR40114">
    <property type="entry name" value="SLR0698 PROTEIN"/>
    <property type="match status" value="1"/>
</dbReference>
<keyword evidence="4" id="KW-1185">Reference proteome</keyword>
<dbReference type="InterPro" id="IPR023577">
    <property type="entry name" value="CYTH_domain"/>
</dbReference>
<feature type="active site" description="Proton acceptor" evidence="1">
    <location>
        <position position="30"/>
    </location>
</feature>
<feature type="domain" description="CYTH" evidence="2">
    <location>
        <begin position="2"/>
        <end position="150"/>
    </location>
</feature>
<dbReference type="SUPFAM" id="SSF55154">
    <property type="entry name" value="CYTH-like phosphatases"/>
    <property type="match status" value="1"/>
</dbReference>
<evidence type="ECO:0000259" key="2">
    <source>
        <dbReference type="PROSITE" id="PS51707"/>
    </source>
</evidence>
<evidence type="ECO:0000313" key="3">
    <source>
        <dbReference type="EMBL" id="TQD40567.1"/>
    </source>
</evidence>
<sequence>MMQEIERKYLVKSNVYKELAHTSFSIIQAYLNSHPERTTRIRTKGEQAFITVKGKSSADGASRFEWEKEIELSEAKELLKLCEKGKIEKTRFLVKNGNHTIEVDEFYGNNKGLTLAEIELNSADESINVPDWLGKEVTGKPEYYNSAIAKNPYKNW</sequence>
<dbReference type="PIRSF" id="PIRSF016487">
    <property type="entry name" value="CYTH_UCP016487"/>
    <property type="match status" value="1"/>
</dbReference>